<organism evidence="3 4">
    <name type="scientific">Cannabis sativa</name>
    <name type="common">Hemp</name>
    <name type="synonym">Marijuana</name>
    <dbReference type="NCBI Taxonomy" id="3483"/>
    <lineage>
        <taxon>Eukaryota</taxon>
        <taxon>Viridiplantae</taxon>
        <taxon>Streptophyta</taxon>
        <taxon>Embryophyta</taxon>
        <taxon>Tracheophyta</taxon>
        <taxon>Spermatophyta</taxon>
        <taxon>Magnoliopsida</taxon>
        <taxon>eudicotyledons</taxon>
        <taxon>Gunneridae</taxon>
        <taxon>Pentapetalae</taxon>
        <taxon>rosids</taxon>
        <taxon>fabids</taxon>
        <taxon>Rosales</taxon>
        <taxon>Cannabaceae</taxon>
        <taxon>Cannabis</taxon>
    </lineage>
</organism>
<evidence type="ECO:0000256" key="1">
    <source>
        <dbReference type="SAM" id="MobiDB-lite"/>
    </source>
</evidence>
<accession>A0A803PR01</accession>
<dbReference type="AlphaFoldDB" id="A0A803PR01"/>
<reference evidence="3" key="1">
    <citation type="submission" date="2018-11" db="EMBL/GenBank/DDBJ databases">
        <authorList>
            <person name="Grassa J C."/>
        </authorList>
    </citation>
    <scope>NUCLEOTIDE SEQUENCE [LARGE SCALE GENOMIC DNA]</scope>
</reference>
<proteinExistence type="predicted"/>
<dbReference type="EnsemblPlants" id="evm.model.05.580">
    <property type="protein sequence ID" value="cds.evm.model.05.580"/>
    <property type="gene ID" value="evm.TU.05.580"/>
</dbReference>
<feature type="compositionally biased region" description="Basic and acidic residues" evidence="1">
    <location>
        <begin position="69"/>
        <end position="88"/>
    </location>
</feature>
<evidence type="ECO:0000313" key="3">
    <source>
        <dbReference type="EnsemblPlants" id="cds.evm.model.05.580"/>
    </source>
</evidence>
<evidence type="ECO:0000256" key="2">
    <source>
        <dbReference type="SAM" id="SignalP"/>
    </source>
</evidence>
<keyword evidence="2" id="KW-0732">Signal</keyword>
<reference evidence="3" key="2">
    <citation type="submission" date="2021-03" db="UniProtKB">
        <authorList>
            <consortium name="EnsemblPlants"/>
        </authorList>
    </citation>
    <scope>IDENTIFICATION</scope>
</reference>
<dbReference type="Proteomes" id="UP000596661">
    <property type="component" value="Chromosome 5"/>
</dbReference>
<name>A0A803PR01_CANSA</name>
<dbReference type="Gramene" id="evm.model.05.580">
    <property type="protein sequence ID" value="cds.evm.model.05.580"/>
    <property type="gene ID" value="evm.TU.05.580"/>
</dbReference>
<sequence>MSRLCINILVLSLRSTTTSQQIGGMQVTEVGDETTLASQVPGGDLGTSSTTCQPRLQAALGTNTTKQIPHGEPHVELEDLKEGDPRVE</sequence>
<keyword evidence="4" id="KW-1185">Reference proteome</keyword>
<evidence type="ECO:0000313" key="4">
    <source>
        <dbReference type="Proteomes" id="UP000596661"/>
    </source>
</evidence>
<protein>
    <submittedName>
        <fullName evidence="3">Uncharacterized protein</fullName>
    </submittedName>
</protein>
<feature type="signal peptide" evidence="2">
    <location>
        <begin position="1"/>
        <end position="19"/>
    </location>
</feature>
<feature type="region of interest" description="Disordered" evidence="1">
    <location>
        <begin position="63"/>
        <end position="88"/>
    </location>
</feature>
<dbReference type="EMBL" id="UZAU01000433">
    <property type="status" value="NOT_ANNOTATED_CDS"/>
    <property type="molecule type" value="Genomic_DNA"/>
</dbReference>
<feature type="chain" id="PRO_5031475949" evidence="2">
    <location>
        <begin position="20"/>
        <end position="88"/>
    </location>
</feature>